<feature type="domain" description="Aminotransferase class I/classII large" evidence="7">
    <location>
        <begin position="47"/>
        <end position="412"/>
    </location>
</feature>
<dbReference type="FunFam" id="3.40.640.10:FF:000015">
    <property type="entry name" value="Aspartate aminotransferase"/>
    <property type="match status" value="1"/>
</dbReference>
<keyword evidence="6" id="KW-0663">Pyridoxal phosphate</keyword>
<dbReference type="GO" id="GO:0004838">
    <property type="term" value="F:L-tyrosine-2-oxoglutarate transaminase activity"/>
    <property type="evidence" value="ECO:0007669"/>
    <property type="project" value="TreeGrafter"/>
</dbReference>
<dbReference type="NCBIfam" id="NF006719">
    <property type="entry name" value="PRK09257.1"/>
    <property type="match status" value="1"/>
</dbReference>
<dbReference type="InterPro" id="IPR015424">
    <property type="entry name" value="PyrdxlP-dep_Trfase"/>
</dbReference>
<dbReference type="Gene3D" id="3.40.640.10">
    <property type="entry name" value="Type I PLP-dependent aspartate aminotransferase-like (Major domain)"/>
    <property type="match status" value="1"/>
</dbReference>
<dbReference type="InterPro" id="IPR000796">
    <property type="entry name" value="Asp_trans"/>
</dbReference>
<dbReference type="GO" id="GO:0030170">
    <property type="term" value="F:pyridoxal phosphate binding"/>
    <property type="evidence" value="ECO:0007669"/>
    <property type="project" value="InterPro"/>
</dbReference>
<name>Q2T2Y1_BURTA</name>
<evidence type="ECO:0000256" key="4">
    <source>
        <dbReference type="ARBA" id="ARBA00022576"/>
    </source>
</evidence>
<sequence>MRLGRRGQAVVPVIRQPVSNMFEHIPAYPGDPILSLFQAFQRDPEPRKVNLSIGLYYDENDAVPVLDSVRAAAAQWAGRHDAHTYLPMEGMADYRRALQSLVFGASSAALRDKRIATVQTVGGSGALRLGADLLKRYFPDSAVWIGDPTWDNHRVLFAAAGLDVHTYPYYDAATNGVRFDAMMATLDTLPARAIVLLQPCCHNPTGIDLSREQWREIAALCDRRGLIPFLDIAYQGFGDGLDDDAWPIRAMTDAGLPVFVSNSFSKNFSLYGERCGGLSIACANEREAAQVLTQIQAGVRRVYSSPPLHGARLVSTVLNDPALARQWERDVAAMRERIRRMRTALASRLAALVPGASFDYLAEQRGMFSYTGLAPDEVDALREHDGVYLLRSGRACIAGLSDANVDYVANAIAAVLKARRLRVAA</sequence>
<dbReference type="InterPro" id="IPR015422">
    <property type="entry name" value="PyrdxlP-dep_Trfase_small"/>
</dbReference>
<dbReference type="Pfam" id="PF00155">
    <property type="entry name" value="Aminotran_1_2"/>
    <property type="match status" value="1"/>
</dbReference>
<evidence type="ECO:0000256" key="2">
    <source>
        <dbReference type="ARBA" id="ARBA00007441"/>
    </source>
</evidence>
<gene>
    <name evidence="8" type="ordered locus">BTH_II2280</name>
</gene>
<dbReference type="InterPro" id="IPR004839">
    <property type="entry name" value="Aminotransferase_I/II_large"/>
</dbReference>
<evidence type="ECO:0000313" key="9">
    <source>
        <dbReference type="Proteomes" id="UP000001930"/>
    </source>
</evidence>
<evidence type="ECO:0000313" key="8">
    <source>
        <dbReference type="EMBL" id="ABC33974.1"/>
    </source>
</evidence>
<dbReference type="Proteomes" id="UP000001930">
    <property type="component" value="Chromosome II"/>
</dbReference>
<dbReference type="GO" id="GO:0005829">
    <property type="term" value="C:cytosol"/>
    <property type="evidence" value="ECO:0007669"/>
    <property type="project" value="TreeGrafter"/>
</dbReference>
<keyword evidence="9" id="KW-1185">Reference proteome</keyword>
<proteinExistence type="inferred from homology"/>
<dbReference type="GO" id="GO:0033585">
    <property type="term" value="P:L-phenylalanine biosynthetic process from chorismate via phenylpyruvate"/>
    <property type="evidence" value="ECO:0007669"/>
    <property type="project" value="TreeGrafter"/>
</dbReference>
<protein>
    <submittedName>
        <fullName evidence="8">Aromatic-amino-acid aminotransferase</fullName>
    </submittedName>
</protein>
<dbReference type="HOGENOM" id="CLU_032440_1_2_4"/>
<dbReference type="KEGG" id="bte:BTH_II2280"/>
<dbReference type="PRINTS" id="PR00799">
    <property type="entry name" value="TRANSAMINASE"/>
</dbReference>
<evidence type="ECO:0000259" key="7">
    <source>
        <dbReference type="Pfam" id="PF00155"/>
    </source>
</evidence>
<reference evidence="8 9" key="1">
    <citation type="journal article" date="2005" name="BMC Genomics">
        <title>Bacterial genome adaptation to niches: divergence of the potential virulence genes in three Burkholderia species of different survival strategies.</title>
        <authorList>
            <person name="Kim H.S."/>
            <person name="Schell M.A."/>
            <person name="Yu Y."/>
            <person name="Ulrich R.L."/>
            <person name="Sarria S.H."/>
            <person name="Nierman W.C."/>
            <person name="DeShazer D."/>
        </authorList>
    </citation>
    <scope>NUCLEOTIDE SEQUENCE [LARGE SCALE GENOMIC DNA]</scope>
    <source>
        <strain evidence="9">ATCC 700388 / DSM 13276 / CCUG 48851 / CIP 106301 / E264</strain>
    </source>
</reference>
<dbReference type="SUPFAM" id="SSF53383">
    <property type="entry name" value="PLP-dependent transferases"/>
    <property type="match status" value="1"/>
</dbReference>
<dbReference type="AlphaFoldDB" id="Q2T2Y1"/>
<organism evidence="8 9">
    <name type="scientific">Burkholderia thailandensis (strain ATCC 700388 / DSM 13276 / CCUG 48851 / CIP 106301 / E264)</name>
    <dbReference type="NCBI Taxonomy" id="271848"/>
    <lineage>
        <taxon>Bacteria</taxon>
        <taxon>Pseudomonadati</taxon>
        <taxon>Pseudomonadota</taxon>
        <taxon>Betaproteobacteria</taxon>
        <taxon>Burkholderiales</taxon>
        <taxon>Burkholderiaceae</taxon>
        <taxon>Burkholderia</taxon>
        <taxon>pseudomallei group</taxon>
    </lineage>
</organism>
<dbReference type="GO" id="GO:0042802">
    <property type="term" value="F:identical protein binding"/>
    <property type="evidence" value="ECO:0007669"/>
    <property type="project" value="TreeGrafter"/>
</dbReference>
<keyword evidence="4 8" id="KW-0032">Aminotransferase</keyword>
<dbReference type="EMBL" id="CP000085">
    <property type="protein sequence ID" value="ABC33974.1"/>
    <property type="molecule type" value="Genomic_DNA"/>
</dbReference>
<accession>Q2T2Y1</accession>
<keyword evidence="5" id="KW-0808">Transferase</keyword>
<dbReference type="PANTHER" id="PTHR11879">
    <property type="entry name" value="ASPARTATE AMINOTRANSFERASE"/>
    <property type="match status" value="1"/>
</dbReference>
<dbReference type="CDD" id="cd00609">
    <property type="entry name" value="AAT_like"/>
    <property type="match status" value="1"/>
</dbReference>
<comment type="cofactor">
    <cofactor evidence="1">
        <name>pyridoxal 5'-phosphate</name>
        <dbReference type="ChEBI" id="CHEBI:597326"/>
    </cofactor>
</comment>
<evidence type="ECO:0000256" key="5">
    <source>
        <dbReference type="ARBA" id="ARBA00022679"/>
    </source>
</evidence>
<evidence type="ECO:0000256" key="1">
    <source>
        <dbReference type="ARBA" id="ARBA00001933"/>
    </source>
</evidence>
<dbReference type="InterPro" id="IPR015421">
    <property type="entry name" value="PyrdxlP-dep_Trfase_major"/>
</dbReference>
<comment type="similarity">
    <text evidence="2">Belongs to the class-I pyridoxal-phosphate-dependent aminotransferase family.</text>
</comment>
<dbReference type="PANTHER" id="PTHR11879:SF37">
    <property type="entry name" value="AROMATIC-AMINO-ACID AMINOTRANSFERASE"/>
    <property type="match status" value="1"/>
</dbReference>
<dbReference type="Gene3D" id="3.90.1150.10">
    <property type="entry name" value="Aspartate Aminotransferase, domain 1"/>
    <property type="match status" value="1"/>
</dbReference>
<evidence type="ECO:0000256" key="6">
    <source>
        <dbReference type="ARBA" id="ARBA00022898"/>
    </source>
</evidence>
<evidence type="ECO:0000256" key="3">
    <source>
        <dbReference type="ARBA" id="ARBA00011738"/>
    </source>
</evidence>
<comment type="subunit">
    <text evidence="3">Homodimer.</text>
</comment>